<feature type="domain" description="SH3" evidence="12">
    <location>
        <begin position="149"/>
        <end position="208"/>
    </location>
</feature>
<dbReference type="InParanoid" id="A0A6P8I9B6"/>
<feature type="region of interest" description="Disordered" evidence="11">
    <location>
        <begin position="534"/>
        <end position="733"/>
    </location>
</feature>
<feature type="domain" description="SH3" evidence="12">
    <location>
        <begin position="482"/>
        <end position="541"/>
    </location>
</feature>
<feature type="domain" description="SH3" evidence="12">
    <location>
        <begin position="780"/>
        <end position="841"/>
    </location>
</feature>
<dbReference type="Gene3D" id="3.30.1520.10">
    <property type="entry name" value="Phox-like domain"/>
    <property type="match status" value="1"/>
</dbReference>
<dbReference type="SMART" id="SM00312">
    <property type="entry name" value="PX"/>
    <property type="match status" value="1"/>
</dbReference>
<dbReference type="GeneID" id="116297206"/>
<dbReference type="AlphaFoldDB" id="A0A6P8I9B6"/>
<dbReference type="PRINTS" id="PR01887">
    <property type="entry name" value="SPECTRNALPHA"/>
</dbReference>
<evidence type="ECO:0000256" key="9">
    <source>
        <dbReference type="ARBA" id="ARBA00023273"/>
    </source>
</evidence>
<keyword evidence="6" id="KW-0597">Phosphoprotein</keyword>
<feature type="region of interest" description="Disordered" evidence="11">
    <location>
        <begin position="746"/>
        <end position="782"/>
    </location>
</feature>
<feature type="region of interest" description="Disordered" evidence="11">
    <location>
        <begin position="417"/>
        <end position="454"/>
    </location>
</feature>
<dbReference type="CDD" id="cd11856">
    <property type="entry name" value="SH3_p47phox_like"/>
    <property type="match status" value="3"/>
</dbReference>
<sequence>MVKRTLTSVKIVDIQKRKVPSKHYVYVISVTWSDGSVNVVYRRYSKFFDLQTKLLEEFPVEGGVQNPSTRVIPFLPGKIIFGRSHVRDVALKRKESIDEYCSKLIELDPKLSQSDLVLKFFEPSSDDIDIPAEKKKKKNETADNISDPISLDQYVAIADYQKQNRNEISMAAEDVVEVIDKNENGWWFVNLDEEQGWVPAAYLEPLDGPSDDMDFTDVSSVEENQFITTTSHIAELDDEISFEMGVIVTVVKKNFDGWWLIRYQNKEGWAPAMYLKKPDPMQLHAAEIGGAVPKRDSVPVITHAPIMQQPTSNLARKGKGVPPRKASVKRSIRKPFSIANQSYEKHFEPVKETAAIHSEAEYVTIGDFRAVDIQSGLSFDKGEAVEILDKSPNGWWLGKIGGHEGWIPSSYVEKRNRSQKGNVVTPKPDRPQLPSSRLSISEIKPETSQSPDLKSDLNIALSSMRLKSCAASEPAEPSGQSSTKEMYAAVSDFEDSSDGVVCLKEGDVVEVVDKSEGEWWLVRLNEKQGWVPSSYLTKQEIKNSPAPRRPKPPASKPSSSSQGASKPALPAIPSSKPVSSQKMNKKPLLPSVPSGKPGTLRKTDGKPLPSPVLSGKPATLQKTNGKPTPPPVPSAKPTLAQKPKAKPSPHPVPKGKPAFPQKTTAKPVPPPVPSTKPSVSQKPMALPVSSRNPQRDSLQNQQHKPVFPLKPVKQNSPVSNKKDDNINRPKKIGKLNTALFESKIPIFAPQLDETPKQAETPSKKIPPTTEKPTRNEPAKPSASQCVAIAAFTNTDQDGLSFSEGDLFDFLEDSGSGWWLVKTQATNREGWAPSSYLEMKTPDNITPIANQTNRPQRRDPPDPPKRPDSSKPAKQFYVAIATFCEDDETSVSFQEGDTIEVLQQDDGGWWMVKVNDETGWAPSNYLQPL</sequence>
<organism evidence="14 15">
    <name type="scientific">Actinia tenebrosa</name>
    <name type="common">Australian red waratah sea anemone</name>
    <dbReference type="NCBI Taxonomy" id="6105"/>
    <lineage>
        <taxon>Eukaryota</taxon>
        <taxon>Metazoa</taxon>
        <taxon>Cnidaria</taxon>
        <taxon>Anthozoa</taxon>
        <taxon>Hexacorallia</taxon>
        <taxon>Actiniaria</taxon>
        <taxon>Actiniidae</taxon>
        <taxon>Actinia</taxon>
    </lineage>
</organism>
<feature type="domain" description="SH3" evidence="12">
    <location>
        <begin position="871"/>
        <end position="928"/>
    </location>
</feature>
<dbReference type="InterPro" id="IPR051228">
    <property type="entry name" value="NADPH_Oxidase/PX-Domain"/>
</dbReference>
<dbReference type="PRINTS" id="PR00452">
    <property type="entry name" value="SH3DOMAIN"/>
</dbReference>
<dbReference type="KEGG" id="aten:116297206"/>
<evidence type="ECO:0000259" key="13">
    <source>
        <dbReference type="PROSITE" id="PS50195"/>
    </source>
</evidence>
<keyword evidence="14" id="KW-1185">Reference proteome</keyword>
<evidence type="ECO:0000313" key="15">
    <source>
        <dbReference type="RefSeq" id="XP_031561245.1"/>
    </source>
</evidence>
<dbReference type="CDD" id="cd06888">
    <property type="entry name" value="PX_FISH"/>
    <property type="match status" value="1"/>
</dbReference>
<comment type="similarity">
    <text evidence="3">Belongs to the SH3PXD2 family.</text>
</comment>
<dbReference type="SMART" id="SM00326">
    <property type="entry name" value="SH3"/>
    <property type="match status" value="6"/>
</dbReference>
<dbReference type="PROSITE" id="PS50195">
    <property type="entry name" value="PX"/>
    <property type="match status" value="1"/>
</dbReference>
<feature type="region of interest" description="Disordered" evidence="11">
    <location>
        <begin position="831"/>
        <end position="871"/>
    </location>
</feature>
<keyword evidence="4 10" id="KW-0728">SH3 domain</keyword>
<feature type="compositionally biased region" description="Polar residues" evidence="11">
    <location>
        <begin position="689"/>
        <end position="703"/>
    </location>
</feature>
<protein>
    <submittedName>
        <fullName evidence="15">SH3 and PX domain-containing protein 2A-like</fullName>
    </submittedName>
</protein>
<gene>
    <name evidence="15" type="primary">LOC116297206</name>
</gene>
<dbReference type="GO" id="GO:0042554">
    <property type="term" value="P:superoxide anion generation"/>
    <property type="evidence" value="ECO:0007669"/>
    <property type="project" value="TreeGrafter"/>
</dbReference>
<dbReference type="GO" id="GO:0035091">
    <property type="term" value="F:phosphatidylinositol binding"/>
    <property type="evidence" value="ECO:0007669"/>
    <property type="project" value="InterPro"/>
</dbReference>
<dbReference type="PANTHER" id="PTHR15706:SF2">
    <property type="entry name" value="SH3 AND PX DOMAIN-CONTAINING PROTEIN 2A"/>
    <property type="match status" value="1"/>
</dbReference>
<dbReference type="FunFam" id="2.30.30.40:FF:000082">
    <property type="entry name" value="SH3 and PX domain-containing protein 2B"/>
    <property type="match status" value="1"/>
</dbReference>
<feature type="compositionally biased region" description="Low complexity" evidence="11">
    <location>
        <begin position="556"/>
        <end position="568"/>
    </location>
</feature>
<keyword evidence="7" id="KW-0677">Repeat</keyword>
<dbReference type="InterPro" id="IPR036028">
    <property type="entry name" value="SH3-like_dom_sf"/>
</dbReference>
<keyword evidence="9" id="KW-0966">Cell projection</keyword>
<accession>A0A6P8I9B6</accession>
<evidence type="ECO:0000256" key="7">
    <source>
        <dbReference type="ARBA" id="ARBA00022737"/>
    </source>
</evidence>
<dbReference type="RefSeq" id="XP_031561245.1">
    <property type="nucleotide sequence ID" value="XM_031705385.1"/>
</dbReference>
<evidence type="ECO:0000256" key="11">
    <source>
        <dbReference type="SAM" id="MobiDB-lite"/>
    </source>
</evidence>
<feature type="domain" description="SH3" evidence="12">
    <location>
        <begin position="221"/>
        <end position="280"/>
    </location>
</feature>
<comment type="subcellular location">
    <subcellularLocation>
        <location evidence="1">Cell projection</location>
        <location evidence="1">Podosome</location>
    </subcellularLocation>
    <subcellularLocation>
        <location evidence="2">Cytoplasm</location>
    </subcellularLocation>
</comment>
<dbReference type="InterPro" id="IPR036871">
    <property type="entry name" value="PX_dom_sf"/>
</dbReference>
<name>A0A6P8I9B6_ACTTE</name>
<evidence type="ECO:0000256" key="4">
    <source>
        <dbReference type="ARBA" id="ARBA00022443"/>
    </source>
</evidence>
<feature type="domain" description="SH3" evidence="12">
    <location>
        <begin position="357"/>
        <end position="417"/>
    </location>
</feature>
<evidence type="ECO:0000256" key="8">
    <source>
        <dbReference type="ARBA" id="ARBA00022949"/>
    </source>
</evidence>
<dbReference type="OrthoDB" id="10255964at2759"/>
<evidence type="ECO:0000256" key="3">
    <source>
        <dbReference type="ARBA" id="ARBA00009628"/>
    </source>
</evidence>
<dbReference type="Proteomes" id="UP000515163">
    <property type="component" value="Unplaced"/>
</dbReference>
<dbReference type="Pfam" id="PF00787">
    <property type="entry name" value="PX"/>
    <property type="match status" value="1"/>
</dbReference>
<feature type="compositionally biased region" description="Basic and acidic residues" evidence="11">
    <location>
        <begin position="855"/>
        <end position="870"/>
    </location>
</feature>
<evidence type="ECO:0000259" key="12">
    <source>
        <dbReference type="PROSITE" id="PS50002"/>
    </source>
</evidence>
<evidence type="ECO:0000256" key="1">
    <source>
        <dbReference type="ARBA" id="ARBA00004188"/>
    </source>
</evidence>
<reference evidence="15" key="1">
    <citation type="submission" date="2025-08" db="UniProtKB">
        <authorList>
            <consortium name="RefSeq"/>
        </authorList>
    </citation>
    <scope>IDENTIFICATION</scope>
    <source>
        <tissue evidence="15">Tentacle</tissue>
    </source>
</reference>
<dbReference type="PROSITE" id="PS50002">
    <property type="entry name" value="SH3"/>
    <property type="match status" value="6"/>
</dbReference>
<dbReference type="CDD" id="cd12015">
    <property type="entry name" value="SH3_Tks_1"/>
    <property type="match status" value="1"/>
</dbReference>
<dbReference type="GO" id="GO:0002102">
    <property type="term" value="C:podosome"/>
    <property type="evidence" value="ECO:0007669"/>
    <property type="project" value="UniProtKB-SubCell"/>
</dbReference>
<feature type="domain" description="PX" evidence="13">
    <location>
        <begin position="4"/>
        <end position="128"/>
    </location>
</feature>
<dbReference type="GO" id="GO:0005737">
    <property type="term" value="C:cytoplasm"/>
    <property type="evidence" value="ECO:0007669"/>
    <property type="project" value="UniProtKB-SubCell"/>
</dbReference>
<dbReference type="Gene3D" id="2.30.30.40">
    <property type="entry name" value="SH3 Domains"/>
    <property type="match status" value="6"/>
</dbReference>
<dbReference type="InterPro" id="IPR037961">
    <property type="entry name" value="SH3PXD2_PX"/>
</dbReference>
<evidence type="ECO:0000256" key="5">
    <source>
        <dbReference type="ARBA" id="ARBA00022490"/>
    </source>
</evidence>
<feature type="compositionally biased region" description="Polar residues" evidence="11">
    <location>
        <begin position="842"/>
        <end position="852"/>
    </location>
</feature>
<dbReference type="Pfam" id="PF07653">
    <property type="entry name" value="SH3_2"/>
    <property type="match status" value="1"/>
</dbReference>
<keyword evidence="8" id="KW-0965">Cell junction</keyword>
<evidence type="ECO:0000256" key="2">
    <source>
        <dbReference type="ARBA" id="ARBA00004496"/>
    </source>
</evidence>
<dbReference type="FunCoup" id="A0A6P8I9B6">
    <property type="interactions" value="517"/>
</dbReference>
<dbReference type="Pfam" id="PF00018">
    <property type="entry name" value="SH3_1"/>
    <property type="match status" value="5"/>
</dbReference>
<dbReference type="InterPro" id="IPR001683">
    <property type="entry name" value="PX_dom"/>
</dbReference>
<evidence type="ECO:0000313" key="14">
    <source>
        <dbReference type="Proteomes" id="UP000515163"/>
    </source>
</evidence>
<evidence type="ECO:0000256" key="6">
    <source>
        <dbReference type="ARBA" id="ARBA00022553"/>
    </source>
</evidence>
<dbReference type="SUPFAM" id="SSF64268">
    <property type="entry name" value="PX domain"/>
    <property type="match status" value="1"/>
</dbReference>
<dbReference type="SUPFAM" id="SSF50044">
    <property type="entry name" value="SH3-domain"/>
    <property type="match status" value="6"/>
</dbReference>
<evidence type="ECO:0000256" key="10">
    <source>
        <dbReference type="PROSITE-ProRule" id="PRU00192"/>
    </source>
</evidence>
<dbReference type="GO" id="GO:0016176">
    <property type="term" value="F:superoxide-generating NADPH oxidase activator activity"/>
    <property type="evidence" value="ECO:0007669"/>
    <property type="project" value="TreeGrafter"/>
</dbReference>
<dbReference type="InterPro" id="IPR001452">
    <property type="entry name" value="SH3_domain"/>
</dbReference>
<dbReference type="PANTHER" id="PTHR15706">
    <property type="entry name" value="SH3 MULTIPLE DOMAIN"/>
    <property type="match status" value="1"/>
</dbReference>
<keyword evidence="5" id="KW-0963">Cytoplasm</keyword>
<proteinExistence type="inferred from homology"/>
<dbReference type="CDD" id="cd12016">
    <property type="entry name" value="SH3_Tks_2"/>
    <property type="match status" value="1"/>
</dbReference>